<evidence type="ECO:0000313" key="2">
    <source>
        <dbReference type="Proteomes" id="UP001459204"/>
    </source>
</evidence>
<keyword evidence="2" id="KW-1185">Reference proteome</keyword>
<dbReference type="Proteomes" id="UP001459204">
    <property type="component" value="Unassembled WGS sequence"/>
</dbReference>
<dbReference type="EMBL" id="JBBWWT010000001">
    <property type="protein sequence ID" value="MEL1262800.1"/>
    <property type="molecule type" value="Genomic_DNA"/>
</dbReference>
<accession>A0ABU9IV26</accession>
<dbReference type="RefSeq" id="WP_341724004.1">
    <property type="nucleotide sequence ID" value="NZ_JBBWWT010000001.1"/>
</dbReference>
<organism evidence="1 2">
    <name type="scientific">Pseudoxanthomonas putridarboris</name>
    <dbReference type="NCBI Taxonomy" id="752605"/>
    <lineage>
        <taxon>Bacteria</taxon>
        <taxon>Pseudomonadati</taxon>
        <taxon>Pseudomonadota</taxon>
        <taxon>Gammaproteobacteria</taxon>
        <taxon>Lysobacterales</taxon>
        <taxon>Lysobacteraceae</taxon>
        <taxon>Pseudoxanthomonas</taxon>
    </lineage>
</organism>
<protein>
    <submittedName>
        <fullName evidence="1">Uncharacterized protein</fullName>
    </submittedName>
</protein>
<comment type="caution">
    <text evidence="1">The sequence shown here is derived from an EMBL/GenBank/DDBJ whole genome shotgun (WGS) entry which is preliminary data.</text>
</comment>
<evidence type="ECO:0000313" key="1">
    <source>
        <dbReference type="EMBL" id="MEL1262800.1"/>
    </source>
</evidence>
<sequence length="178" mass="19593">MRPHKTDLARRTLQAHDGTLGMRERRALILCDGQRDLDELVRLLGQDVPDLVQRLAEAGYLSVQASAHAPSFAAPAPATPARTQAGPRRSLVAAKVYALGMLELQRDDDAARHRQQLQSRRDDDALVEALVETLRFLESRVAASLAARIRERLAEVLPEEHLPRLGAATSQQSEPALS</sequence>
<reference evidence="1 2" key="1">
    <citation type="submission" date="2024-04" db="EMBL/GenBank/DDBJ databases">
        <title>Draft genome sequence of Pseudoxanthomonas putridarboris WD12.</title>
        <authorList>
            <person name="Oh J."/>
        </authorList>
    </citation>
    <scope>NUCLEOTIDE SEQUENCE [LARGE SCALE GENOMIC DNA]</scope>
    <source>
        <strain evidence="1 2">WD12</strain>
    </source>
</reference>
<name>A0ABU9IV26_9GAMM</name>
<proteinExistence type="predicted"/>
<gene>
    <name evidence="1" type="ORF">AAD027_00225</name>
</gene>